<sequence>MTSFRALEYSAWTTVADGLRPLDTLVFTAGIGENAPLVRERIGAAAPWLGVGLDEERNRRGEEVVSNPNSSVDVLVVPADEERAVAAEMSILRSLWNQDGPGL</sequence>
<dbReference type="PANTHER" id="PTHR21060:SF15">
    <property type="entry name" value="ACETATE KINASE-RELATED"/>
    <property type="match status" value="1"/>
</dbReference>
<evidence type="ECO:0000256" key="1">
    <source>
        <dbReference type="ARBA" id="ARBA00022679"/>
    </source>
</evidence>
<name>A0A6M7TES9_9HYPH</name>
<dbReference type="Pfam" id="PF00871">
    <property type="entry name" value="Acetate_kinase"/>
    <property type="match status" value="1"/>
</dbReference>
<dbReference type="RefSeq" id="WP_064982165.1">
    <property type="nucleotide sequence ID" value="NZ_CP033507.1"/>
</dbReference>
<keyword evidence="4" id="KW-0067">ATP-binding</keyword>
<dbReference type="InterPro" id="IPR000890">
    <property type="entry name" value="Aliphatic_acid_kin_short-chain"/>
</dbReference>
<keyword evidence="7" id="KW-1185">Reference proteome</keyword>
<proteinExistence type="inferred from homology"/>
<dbReference type="PANTHER" id="PTHR21060">
    <property type="entry name" value="ACETATE KINASE"/>
    <property type="match status" value="1"/>
</dbReference>
<accession>A0A6M7TES9</accession>
<dbReference type="SUPFAM" id="SSF53067">
    <property type="entry name" value="Actin-like ATPase domain"/>
    <property type="match status" value="1"/>
</dbReference>
<protein>
    <submittedName>
        <fullName evidence="6">Uncharacterized protein</fullName>
    </submittedName>
</protein>
<organism evidence="6 7">
    <name type="scientific">Mesorhizobium jarvisii</name>
    <dbReference type="NCBI Taxonomy" id="1777867"/>
    <lineage>
        <taxon>Bacteria</taxon>
        <taxon>Pseudomonadati</taxon>
        <taxon>Pseudomonadota</taxon>
        <taxon>Alphaproteobacteria</taxon>
        <taxon>Hyphomicrobiales</taxon>
        <taxon>Phyllobacteriaceae</taxon>
        <taxon>Mesorhizobium</taxon>
    </lineage>
</organism>
<dbReference type="AlphaFoldDB" id="A0A6M7TES9"/>
<reference evidence="6 7" key="1">
    <citation type="submission" date="2018-09" db="EMBL/GenBank/DDBJ databases">
        <title>Mesorhizobium carmichaelinearum sp. nov. isolated from Carmichaelinea spp. root nodules in New Zealand.</title>
        <authorList>
            <person name="De Meyer S.E."/>
        </authorList>
    </citation>
    <scope>NUCLEOTIDE SEQUENCE [LARGE SCALE GENOMIC DNA]</scope>
    <source>
        <strain evidence="6 7">LMG 28313</strain>
    </source>
</reference>
<evidence type="ECO:0000256" key="2">
    <source>
        <dbReference type="ARBA" id="ARBA00022741"/>
    </source>
</evidence>
<dbReference type="EMBL" id="QZXA01000005">
    <property type="protein sequence ID" value="RJT33601.1"/>
    <property type="molecule type" value="Genomic_DNA"/>
</dbReference>
<evidence type="ECO:0000256" key="5">
    <source>
        <dbReference type="RuleBase" id="RU003835"/>
    </source>
</evidence>
<dbReference type="GO" id="GO:0005524">
    <property type="term" value="F:ATP binding"/>
    <property type="evidence" value="ECO:0007669"/>
    <property type="project" value="UniProtKB-KW"/>
</dbReference>
<evidence type="ECO:0000256" key="3">
    <source>
        <dbReference type="ARBA" id="ARBA00022777"/>
    </source>
</evidence>
<evidence type="ECO:0000256" key="4">
    <source>
        <dbReference type="ARBA" id="ARBA00022840"/>
    </source>
</evidence>
<keyword evidence="1 5" id="KW-0808">Transferase</keyword>
<dbReference type="GO" id="GO:0006083">
    <property type="term" value="P:acetate metabolic process"/>
    <property type="evidence" value="ECO:0007669"/>
    <property type="project" value="TreeGrafter"/>
</dbReference>
<dbReference type="Gene3D" id="3.30.420.40">
    <property type="match status" value="1"/>
</dbReference>
<keyword evidence="3 5" id="KW-0418">Kinase</keyword>
<dbReference type="PRINTS" id="PR00471">
    <property type="entry name" value="ACETATEKNASE"/>
</dbReference>
<keyword evidence="2" id="KW-0547">Nucleotide-binding</keyword>
<dbReference type="GO" id="GO:0008776">
    <property type="term" value="F:acetate kinase activity"/>
    <property type="evidence" value="ECO:0007669"/>
    <property type="project" value="TreeGrafter"/>
</dbReference>
<gene>
    <name evidence="6" type="ORF">D3242_13620</name>
</gene>
<evidence type="ECO:0000313" key="7">
    <source>
        <dbReference type="Proteomes" id="UP000275530"/>
    </source>
</evidence>
<dbReference type="Proteomes" id="UP000275530">
    <property type="component" value="Unassembled WGS sequence"/>
</dbReference>
<comment type="caution">
    <text evidence="6">The sequence shown here is derived from an EMBL/GenBank/DDBJ whole genome shotgun (WGS) entry which is preliminary data.</text>
</comment>
<evidence type="ECO:0000313" key="6">
    <source>
        <dbReference type="EMBL" id="RJT33601.1"/>
    </source>
</evidence>
<comment type="similarity">
    <text evidence="5">Belongs to the acetokinase family.</text>
</comment>
<dbReference type="InterPro" id="IPR043129">
    <property type="entry name" value="ATPase_NBD"/>
</dbReference>